<dbReference type="EMBL" id="FOBN01000031">
    <property type="protein sequence ID" value="SEM62174.1"/>
    <property type="molecule type" value="Genomic_DNA"/>
</dbReference>
<evidence type="ECO:0000313" key="2">
    <source>
        <dbReference type="EMBL" id="SEM09545.1"/>
    </source>
</evidence>
<sequence>MYKQLTLEQIYQISYGLQHKHSYRQIAKVVGCSATTIFNEV</sequence>
<evidence type="ECO:0000313" key="4">
    <source>
        <dbReference type="EMBL" id="SEM62174.1"/>
    </source>
</evidence>
<feature type="domain" description="Transposase IS30-like HTH" evidence="1">
    <location>
        <begin position="2"/>
        <end position="41"/>
    </location>
</feature>
<dbReference type="OrthoDB" id="9803231at2"/>
<dbReference type="EMBL" id="FOBN01000005">
    <property type="protein sequence ID" value="SEM09545.1"/>
    <property type="molecule type" value="Genomic_DNA"/>
</dbReference>
<dbReference type="Proteomes" id="UP000198883">
    <property type="component" value="Unassembled WGS sequence"/>
</dbReference>
<gene>
    <name evidence="2" type="ORF">SAMN05444853_1051</name>
    <name evidence="3" type="ORF">SAMN05444853_1081</name>
    <name evidence="4" type="ORF">SAMN05444853_1311</name>
</gene>
<feature type="non-terminal residue" evidence="3">
    <location>
        <position position="41"/>
    </location>
</feature>
<dbReference type="STRING" id="97481.SAMN05444853_1051"/>
<reference evidence="3" key="1">
    <citation type="submission" date="2016-10" db="EMBL/GenBank/DDBJ databases">
        <authorList>
            <person name="de Groot N.N."/>
        </authorList>
    </citation>
    <scope>NUCLEOTIDE SEQUENCE [LARGE SCALE GENOMIC DNA]</scope>
    <source>
        <strain evidence="3">DSM 24204</strain>
    </source>
</reference>
<accession>A0A1H7WD76</accession>
<dbReference type="EMBL" id="FOBN01000008">
    <property type="protein sequence ID" value="SEM19526.1"/>
    <property type="molecule type" value="Genomic_DNA"/>
</dbReference>
<dbReference type="RefSeq" id="WP_143054810.1">
    <property type="nucleotide sequence ID" value="NZ_FOBN01000005.1"/>
</dbReference>
<evidence type="ECO:0000259" key="1">
    <source>
        <dbReference type="Pfam" id="PF13936"/>
    </source>
</evidence>
<dbReference type="Pfam" id="PF13936">
    <property type="entry name" value="HTH_38"/>
    <property type="match status" value="1"/>
</dbReference>
<organism evidence="3 5">
    <name type="scientific">Phocoenobacter skyensis</name>
    <dbReference type="NCBI Taxonomy" id="97481"/>
    <lineage>
        <taxon>Bacteria</taxon>
        <taxon>Pseudomonadati</taxon>
        <taxon>Pseudomonadota</taxon>
        <taxon>Gammaproteobacteria</taxon>
        <taxon>Pasteurellales</taxon>
        <taxon>Pasteurellaceae</taxon>
        <taxon>Phocoenobacter</taxon>
    </lineage>
</organism>
<proteinExistence type="predicted"/>
<name>A0A1H7WD76_9PAST</name>
<reference evidence="5" key="2">
    <citation type="submission" date="2016-10" db="EMBL/GenBank/DDBJ databases">
        <authorList>
            <person name="Varghese N."/>
            <person name="Submissions S."/>
        </authorList>
    </citation>
    <scope>NUCLEOTIDE SEQUENCE [LARGE SCALE GENOMIC DNA]</scope>
    <source>
        <strain evidence="5">DSM 24204</strain>
    </source>
</reference>
<dbReference type="InterPro" id="IPR025246">
    <property type="entry name" value="IS30-like_HTH"/>
</dbReference>
<evidence type="ECO:0000313" key="5">
    <source>
        <dbReference type="Proteomes" id="UP000198883"/>
    </source>
</evidence>
<evidence type="ECO:0000313" key="3">
    <source>
        <dbReference type="EMBL" id="SEM19526.1"/>
    </source>
</evidence>
<dbReference type="Gene3D" id="1.10.10.60">
    <property type="entry name" value="Homeodomain-like"/>
    <property type="match status" value="1"/>
</dbReference>
<protein>
    <submittedName>
        <fullName evidence="3">Helix-turn-helix domain-containing protein</fullName>
    </submittedName>
</protein>
<dbReference type="AlphaFoldDB" id="A0A1H7WD76"/>